<accession>A0ACB9KTL7</accession>
<keyword evidence="2" id="KW-1185">Reference proteome</keyword>
<reference evidence="1 2" key="1">
    <citation type="journal article" date="2022" name="DNA Res.">
        <title>Chromosomal-level genome assembly of the orchid tree Bauhinia variegata (Leguminosae; Cercidoideae) supports the allotetraploid origin hypothesis of Bauhinia.</title>
        <authorList>
            <person name="Zhong Y."/>
            <person name="Chen Y."/>
            <person name="Zheng D."/>
            <person name="Pang J."/>
            <person name="Liu Y."/>
            <person name="Luo S."/>
            <person name="Meng S."/>
            <person name="Qian L."/>
            <person name="Wei D."/>
            <person name="Dai S."/>
            <person name="Zhou R."/>
        </authorList>
    </citation>
    <scope>NUCLEOTIDE SEQUENCE [LARGE SCALE GENOMIC DNA]</scope>
    <source>
        <strain evidence="1">BV-YZ2020</strain>
    </source>
</reference>
<comment type="caution">
    <text evidence="1">The sequence shown here is derived from an EMBL/GenBank/DDBJ whole genome shotgun (WGS) entry which is preliminary data.</text>
</comment>
<evidence type="ECO:0000313" key="1">
    <source>
        <dbReference type="EMBL" id="KAI4300697.1"/>
    </source>
</evidence>
<sequence length="69" mass="7484">MSKAVKLELDVNAPNPRVDLQVSASDIFASQSINTRRALRSEYLAVKTRINGNLVSILNSSVLLCILGV</sequence>
<organism evidence="1 2">
    <name type="scientific">Bauhinia variegata</name>
    <name type="common">Purple orchid tree</name>
    <name type="synonym">Phanera variegata</name>
    <dbReference type="NCBI Taxonomy" id="167791"/>
    <lineage>
        <taxon>Eukaryota</taxon>
        <taxon>Viridiplantae</taxon>
        <taxon>Streptophyta</taxon>
        <taxon>Embryophyta</taxon>
        <taxon>Tracheophyta</taxon>
        <taxon>Spermatophyta</taxon>
        <taxon>Magnoliopsida</taxon>
        <taxon>eudicotyledons</taxon>
        <taxon>Gunneridae</taxon>
        <taxon>Pentapetalae</taxon>
        <taxon>rosids</taxon>
        <taxon>fabids</taxon>
        <taxon>Fabales</taxon>
        <taxon>Fabaceae</taxon>
        <taxon>Cercidoideae</taxon>
        <taxon>Cercideae</taxon>
        <taxon>Bauhiniinae</taxon>
        <taxon>Bauhinia</taxon>
    </lineage>
</organism>
<dbReference type="Proteomes" id="UP000828941">
    <property type="component" value="Chromosome 13"/>
</dbReference>
<proteinExistence type="predicted"/>
<protein>
    <submittedName>
        <fullName evidence="1">Uncharacterized protein</fullName>
    </submittedName>
</protein>
<dbReference type="EMBL" id="CM039438">
    <property type="protein sequence ID" value="KAI4300697.1"/>
    <property type="molecule type" value="Genomic_DNA"/>
</dbReference>
<gene>
    <name evidence="1" type="ORF">L6164_034044</name>
</gene>
<evidence type="ECO:0000313" key="2">
    <source>
        <dbReference type="Proteomes" id="UP000828941"/>
    </source>
</evidence>
<name>A0ACB9KTL7_BAUVA</name>